<dbReference type="InterPro" id="IPR036412">
    <property type="entry name" value="HAD-like_sf"/>
</dbReference>
<protein>
    <submittedName>
        <fullName evidence="2">Hydrolase</fullName>
    </submittedName>
    <submittedName>
        <fullName evidence="3">Sugar-phosphatase</fullName>
    </submittedName>
</protein>
<dbReference type="SFLD" id="SFLDG01129">
    <property type="entry name" value="C1.5:_HAD__Beta-PGM__Phosphata"/>
    <property type="match status" value="1"/>
</dbReference>
<dbReference type="PANTHER" id="PTHR43481:SF4">
    <property type="entry name" value="GLYCEROL-1-PHOSPHATE PHOSPHOHYDROLASE 1-RELATED"/>
    <property type="match status" value="1"/>
</dbReference>
<dbReference type="InterPro" id="IPR051806">
    <property type="entry name" value="HAD-like_SPP"/>
</dbReference>
<proteinExistence type="predicted"/>
<dbReference type="Proteomes" id="UP000198919">
    <property type="component" value="Unassembled WGS sequence"/>
</dbReference>
<organism evidence="3 4">
    <name type="scientific">Xenorhabdus mauleonii</name>
    <dbReference type="NCBI Taxonomy" id="351675"/>
    <lineage>
        <taxon>Bacteria</taxon>
        <taxon>Pseudomonadati</taxon>
        <taxon>Pseudomonadota</taxon>
        <taxon>Gammaproteobacteria</taxon>
        <taxon>Enterobacterales</taxon>
        <taxon>Morganellaceae</taxon>
        <taxon>Xenorhabdus</taxon>
    </lineage>
</organism>
<dbReference type="SFLD" id="SFLDS00003">
    <property type="entry name" value="Haloacid_Dehalogenase"/>
    <property type="match status" value="1"/>
</dbReference>
<reference evidence="3" key="1">
    <citation type="submission" date="2016-10" db="EMBL/GenBank/DDBJ databases">
        <authorList>
            <person name="de Groot N.N."/>
        </authorList>
    </citation>
    <scope>NUCLEOTIDE SEQUENCE [LARGE SCALE GENOMIC DNA]</scope>
    <source>
        <strain evidence="3">DSM 17908</strain>
    </source>
</reference>
<evidence type="ECO:0000256" key="1">
    <source>
        <dbReference type="ARBA" id="ARBA00022723"/>
    </source>
</evidence>
<dbReference type="Proteomes" id="UP000224607">
    <property type="component" value="Unassembled WGS sequence"/>
</dbReference>
<dbReference type="PANTHER" id="PTHR43481">
    <property type="entry name" value="FRUCTOSE-1-PHOSPHATE PHOSPHATASE"/>
    <property type="match status" value="1"/>
</dbReference>
<dbReference type="NCBIfam" id="TIGR01509">
    <property type="entry name" value="HAD-SF-IA-v3"/>
    <property type="match status" value="1"/>
</dbReference>
<dbReference type="InterPro" id="IPR023214">
    <property type="entry name" value="HAD_sf"/>
</dbReference>
<dbReference type="Pfam" id="PF13419">
    <property type="entry name" value="HAD_2"/>
    <property type="match status" value="1"/>
</dbReference>
<name>A0A1I3M300_9GAMM</name>
<evidence type="ECO:0000313" key="2">
    <source>
        <dbReference type="EMBL" id="PHM45386.1"/>
    </source>
</evidence>
<dbReference type="STRING" id="351675.SAMN05421680_104153"/>
<dbReference type="OrthoDB" id="9800058at2"/>
<gene>
    <name evidence="3" type="ORF">SAMN05421680_104153</name>
    <name evidence="2" type="ORF">Xmau_01036</name>
</gene>
<dbReference type="InterPro" id="IPR023198">
    <property type="entry name" value="PGP-like_dom2"/>
</dbReference>
<dbReference type="AlphaFoldDB" id="A0A1I3M300"/>
<dbReference type="EMBL" id="FORG01000004">
    <property type="protein sequence ID" value="SFI91372.1"/>
    <property type="molecule type" value="Genomic_DNA"/>
</dbReference>
<keyword evidence="1" id="KW-0479">Metal-binding</keyword>
<reference evidence="2 5" key="3">
    <citation type="journal article" date="2017" name="Nat. Microbiol.">
        <title>Natural product diversity associated with the nematode symbionts Photorhabdus and Xenorhabdus.</title>
        <authorList>
            <person name="Tobias N.J."/>
            <person name="Wolff H."/>
            <person name="Djahanschiri B."/>
            <person name="Grundmann F."/>
            <person name="Kronenwerth M."/>
            <person name="Shi Y.M."/>
            <person name="Simonyi S."/>
            <person name="Grun P."/>
            <person name="Shapiro-Ilan D."/>
            <person name="Pidot S.J."/>
            <person name="Stinear T.P."/>
            <person name="Ebersberger I."/>
            <person name="Bode H.B."/>
        </authorList>
    </citation>
    <scope>NUCLEOTIDE SEQUENCE [LARGE SCALE GENOMIC DNA]</scope>
    <source>
        <strain evidence="2 5">DSM 17908</strain>
    </source>
</reference>
<dbReference type="InterPro" id="IPR041492">
    <property type="entry name" value="HAD_2"/>
</dbReference>
<evidence type="ECO:0000313" key="5">
    <source>
        <dbReference type="Proteomes" id="UP000224607"/>
    </source>
</evidence>
<sequence>MNNLSEKVIEVDAILFDMDGTLIDSSSACARIWSRWAQYYGLDSQSVIDQSHGRRPEDTARSILGDDADIQAAVDIFTVEEAKESHVTTISGAKELIFAIPEGKWAIVTSSTENIATTRLAYCGIPEPKALVTAEKVQAGKPDPEGYLQAAEKLGVDIHRCLVVEDAPGGIEAGHRSGAYVIALATTYPPSKFPDDVVVSDLRDIIVSHVGQDGKMQLAIKPVRAA</sequence>
<dbReference type="InterPro" id="IPR006439">
    <property type="entry name" value="HAD-SF_hydro_IA"/>
</dbReference>
<accession>A0A1I3M300</accession>
<dbReference type="RefSeq" id="WP_092508780.1">
    <property type="nucleotide sequence ID" value="NZ_CAWNQB010000012.1"/>
</dbReference>
<evidence type="ECO:0000313" key="3">
    <source>
        <dbReference type="EMBL" id="SFI91372.1"/>
    </source>
</evidence>
<dbReference type="Gene3D" id="1.10.150.240">
    <property type="entry name" value="Putative phosphatase, domain 2"/>
    <property type="match status" value="1"/>
</dbReference>
<dbReference type="GO" id="GO:0046872">
    <property type="term" value="F:metal ion binding"/>
    <property type="evidence" value="ECO:0007669"/>
    <property type="project" value="UniProtKB-KW"/>
</dbReference>
<keyword evidence="5" id="KW-1185">Reference proteome</keyword>
<dbReference type="SUPFAM" id="SSF56784">
    <property type="entry name" value="HAD-like"/>
    <property type="match status" value="1"/>
</dbReference>
<evidence type="ECO:0000313" key="4">
    <source>
        <dbReference type="Proteomes" id="UP000198919"/>
    </source>
</evidence>
<dbReference type="EMBL" id="NITY01000002">
    <property type="protein sequence ID" value="PHM45386.1"/>
    <property type="molecule type" value="Genomic_DNA"/>
</dbReference>
<dbReference type="Gene3D" id="3.40.50.1000">
    <property type="entry name" value="HAD superfamily/HAD-like"/>
    <property type="match status" value="1"/>
</dbReference>
<keyword evidence="2" id="KW-0378">Hydrolase</keyword>
<reference evidence="4" key="2">
    <citation type="submission" date="2016-10" db="EMBL/GenBank/DDBJ databases">
        <authorList>
            <person name="Varghese N."/>
            <person name="Submissions S."/>
        </authorList>
    </citation>
    <scope>NUCLEOTIDE SEQUENCE [LARGE SCALE GENOMIC DNA]</scope>
    <source>
        <strain evidence="4">DSM 17908</strain>
    </source>
</reference>
<dbReference type="GO" id="GO:0050308">
    <property type="term" value="F:sugar-phosphatase activity"/>
    <property type="evidence" value="ECO:0007669"/>
    <property type="project" value="TreeGrafter"/>
</dbReference>
<dbReference type="SFLD" id="SFLDG01135">
    <property type="entry name" value="C1.5.6:_HAD__Beta-PGM__Phospha"/>
    <property type="match status" value="1"/>
</dbReference>